<dbReference type="PANTHER" id="PTHR43095">
    <property type="entry name" value="SUGAR KINASE"/>
    <property type="match status" value="1"/>
</dbReference>
<dbReference type="InterPro" id="IPR018484">
    <property type="entry name" value="FGGY_N"/>
</dbReference>
<name>A0A5A5U097_LEUCI</name>
<gene>
    <name evidence="6" type="primary">araB</name>
    <name evidence="6" type="ORF">LCIT_05050</name>
</gene>
<dbReference type="Gene3D" id="3.30.420.40">
    <property type="match status" value="2"/>
</dbReference>
<accession>A0A5A5U097</accession>
<reference evidence="6 7" key="1">
    <citation type="submission" date="2019-04" db="EMBL/GenBank/DDBJ databases">
        <title>A pseudo-fructophilic Leuconostoc citreum strain F192-5 isolated from peel of satsuma mandarin: the first report for isolation and characterization of strain-dependent fructophilic-like characteristics.</title>
        <authorList>
            <person name="Maeno S."/>
            <person name="Tanizawa Y."/>
            <person name="Kajikawa A."/>
            <person name="Kanesaki Y."/>
            <person name="Kubota E."/>
            <person name="Arita M."/>
            <person name="Leon D."/>
            <person name="Endo A."/>
        </authorList>
    </citation>
    <scope>NUCLEOTIDE SEQUENCE [LARGE SCALE GENOMIC DNA]</scope>
    <source>
        <strain evidence="6 7">F192-5</strain>
    </source>
</reference>
<sequence>MTAQQIQEKAIATGQVALGVEFGSTTIKAVLTTNSGLTIASGSYDWTNNFQNGLWTYSLDDVWLGLQSAYRQLKAQVESKYGLKLKKIKTMGFSAMMHGYLAFDNQDTLLVPFRTWRNATTGRASRELTKLFGFNVPQRWSIAHLYQAILDQETHVKNISYFTTLAGYVHWQLTGEKVLGVGDASGMFPIDADTGNYNQNMIDQFSHLKAVQQYQWQIQDILPEPRHAGDMAGHLTAAGAKKLDPTGDLMAGVIVAPPEGDAGTGMVATNSTQVRTGNISVGTSIFSMIVLEKSLKHVYSNIDIVTTPTGLPVAMVHANNSASDLNAWSKLFAEFAGMIGQNLSNAALYQTLFNAALNDADADAGGLTGYGYYSGENITAVPEGRPLLVRQPDSHFTVGNLMRLHIFSAFGAIKIGMRILADENVLTDNIVAQGGVFKTPIVAQKLLAAALNTNITVMANAGEGGPWGMAILALYAANKLDGQTLDDYLAKNIFAETKAQTLAPEPRDVAGFEEFMTRYIDGLQIELTAIKALPSNQIKE</sequence>
<keyword evidence="2" id="KW-0808">Transferase</keyword>
<dbReference type="Pfam" id="PF02782">
    <property type="entry name" value="FGGY_C"/>
    <property type="match status" value="1"/>
</dbReference>
<evidence type="ECO:0000259" key="5">
    <source>
        <dbReference type="Pfam" id="PF02782"/>
    </source>
</evidence>
<dbReference type="GO" id="GO:0016301">
    <property type="term" value="F:kinase activity"/>
    <property type="evidence" value="ECO:0007669"/>
    <property type="project" value="UniProtKB-KW"/>
</dbReference>
<dbReference type="Pfam" id="PF00370">
    <property type="entry name" value="FGGY_N"/>
    <property type="match status" value="1"/>
</dbReference>
<comment type="caution">
    <text evidence="6">The sequence shown here is derived from an EMBL/GenBank/DDBJ whole genome shotgun (WGS) entry which is preliminary data.</text>
</comment>
<keyword evidence="3 6" id="KW-0418">Kinase</keyword>
<dbReference type="CDD" id="cd07809">
    <property type="entry name" value="ASKHA_NBD_FGGY_BaXK-like"/>
    <property type="match status" value="1"/>
</dbReference>
<feature type="domain" description="Carbohydrate kinase FGGY N-terminal" evidence="4">
    <location>
        <begin position="17"/>
        <end position="256"/>
    </location>
</feature>
<dbReference type="SUPFAM" id="SSF53067">
    <property type="entry name" value="Actin-like ATPase domain"/>
    <property type="match status" value="2"/>
</dbReference>
<dbReference type="EMBL" id="BJJW01000002">
    <property type="protein sequence ID" value="GDZ83263.1"/>
    <property type="molecule type" value="Genomic_DNA"/>
</dbReference>
<evidence type="ECO:0000313" key="7">
    <source>
        <dbReference type="Proteomes" id="UP000323274"/>
    </source>
</evidence>
<feature type="domain" description="Carbohydrate kinase FGGY C-terminal" evidence="5">
    <location>
        <begin position="278"/>
        <end position="477"/>
    </location>
</feature>
<evidence type="ECO:0000256" key="3">
    <source>
        <dbReference type="ARBA" id="ARBA00022777"/>
    </source>
</evidence>
<dbReference type="RefSeq" id="WP_149333857.1">
    <property type="nucleotide sequence ID" value="NZ_BJJW01000002.1"/>
</dbReference>
<protein>
    <submittedName>
        <fullName evidence="6">L-ribulokinase</fullName>
    </submittedName>
</protein>
<comment type="similarity">
    <text evidence="1">Belongs to the FGGY kinase family.</text>
</comment>
<evidence type="ECO:0000256" key="2">
    <source>
        <dbReference type="ARBA" id="ARBA00022679"/>
    </source>
</evidence>
<dbReference type="Proteomes" id="UP000323274">
    <property type="component" value="Unassembled WGS sequence"/>
</dbReference>
<dbReference type="GO" id="GO:0005975">
    <property type="term" value="P:carbohydrate metabolic process"/>
    <property type="evidence" value="ECO:0007669"/>
    <property type="project" value="InterPro"/>
</dbReference>
<dbReference type="InterPro" id="IPR043129">
    <property type="entry name" value="ATPase_NBD"/>
</dbReference>
<dbReference type="PANTHER" id="PTHR43095:SF5">
    <property type="entry name" value="XYLULOSE KINASE"/>
    <property type="match status" value="1"/>
</dbReference>
<dbReference type="InterPro" id="IPR050406">
    <property type="entry name" value="FGGY_Carb_Kinase"/>
</dbReference>
<organism evidence="6 7">
    <name type="scientific">Leuconostoc citreum</name>
    <dbReference type="NCBI Taxonomy" id="33964"/>
    <lineage>
        <taxon>Bacteria</taxon>
        <taxon>Bacillati</taxon>
        <taxon>Bacillota</taxon>
        <taxon>Bacilli</taxon>
        <taxon>Lactobacillales</taxon>
        <taxon>Lactobacillaceae</taxon>
        <taxon>Leuconostoc</taxon>
    </lineage>
</organism>
<dbReference type="AlphaFoldDB" id="A0A5A5U097"/>
<proteinExistence type="inferred from homology"/>
<evidence type="ECO:0000313" key="6">
    <source>
        <dbReference type="EMBL" id="GDZ83263.1"/>
    </source>
</evidence>
<evidence type="ECO:0000259" key="4">
    <source>
        <dbReference type="Pfam" id="PF00370"/>
    </source>
</evidence>
<dbReference type="InterPro" id="IPR018485">
    <property type="entry name" value="FGGY_C"/>
</dbReference>
<evidence type="ECO:0000256" key="1">
    <source>
        <dbReference type="ARBA" id="ARBA00009156"/>
    </source>
</evidence>